<accession>A0ABU1XWU8</accession>
<evidence type="ECO:0008006" key="3">
    <source>
        <dbReference type="Google" id="ProtNLM"/>
    </source>
</evidence>
<evidence type="ECO:0000313" key="2">
    <source>
        <dbReference type="Proteomes" id="UP001256588"/>
    </source>
</evidence>
<reference evidence="1 2" key="1">
    <citation type="submission" date="2023-07" db="EMBL/GenBank/DDBJ databases">
        <title>Sorghum-associated microbial communities from plants grown in Nebraska, USA.</title>
        <authorList>
            <person name="Schachtman D."/>
        </authorList>
    </citation>
    <scope>NUCLEOTIDE SEQUENCE [LARGE SCALE GENOMIC DNA]</scope>
    <source>
        <strain evidence="1 2">4099</strain>
    </source>
</reference>
<keyword evidence="2" id="KW-1185">Reference proteome</keyword>
<organism evidence="1 2">
    <name type="scientific">Luteimonas terrae</name>
    <dbReference type="NCBI Taxonomy" id="1530191"/>
    <lineage>
        <taxon>Bacteria</taxon>
        <taxon>Pseudomonadati</taxon>
        <taxon>Pseudomonadota</taxon>
        <taxon>Gammaproteobacteria</taxon>
        <taxon>Lysobacterales</taxon>
        <taxon>Lysobacteraceae</taxon>
        <taxon>Luteimonas</taxon>
    </lineage>
</organism>
<dbReference type="Proteomes" id="UP001256588">
    <property type="component" value="Unassembled WGS sequence"/>
</dbReference>
<dbReference type="InterPro" id="IPR025990">
    <property type="entry name" value="zinc_ribbon_bacterial"/>
</dbReference>
<protein>
    <recommendedName>
        <fullName evidence="3">CPXCG motif-containing cysteine-rich protein</fullName>
    </recommendedName>
</protein>
<dbReference type="EMBL" id="JAVDWO010000007">
    <property type="protein sequence ID" value="MDR7193234.1"/>
    <property type="molecule type" value="Genomic_DNA"/>
</dbReference>
<dbReference type="Pfam" id="PF14255">
    <property type="entry name" value="Zn_ribbon_21"/>
    <property type="match status" value="1"/>
</dbReference>
<comment type="caution">
    <text evidence="1">The sequence shown here is derived from an EMBL/GenBank/DDBJ whole genome shotgun (WGS) entry which is preliminary data.</text>
</comment>
<proteinExistence type="predicted"/>
<dbReference type="RefSeq" id="WP_310235168.1">
    <property type="nucleotide sequence ID" value="NZ_JAVDWO010000007.1"/>
</dbReference>
<gene>
    <name evidence="1" type="ORF">J2W68_001968</name>
</gene>
<name>A0ABU1XWU8_9GAMM</name>
<sequence>MAEHACPHREKSRLTARERRLAHRRRMQDVAKLRCPWCGERFETLVDASGGGADYVEDCPVCCRPIEMHLAVDHDGIRLDAGRED</sequence>
<evidence type="ECO:0000313" key="1">
    <source>
        <dbReference type="EMBL" id="MDR7193234.1"/>
    </source>
</evidence>